<feature type="region of interest" description="Disordered" evidence="1">
    <location>
        <begin position="143"/>
        <end position="162"/>
    </location>
</feature>
<evidence type="ECO:0000313" key="3">
    <source>
        <dbReference type="Proteomes" id="UP000822688"/>
    </source>
</evidence>
<feature type="compositionally biased region" description="Low complexity" evidence="1">
    <location>
        <begin position="143"/>
        <end position="157"/>
    </location>
</feature>
<feature type="compositionally biased region" description="Polar residues" evidence="1">
    <location>
        <begin position="182"/>
        <end position="194"/>
    </location>
</feature>
<evidence type="ECO:0000313" key="2">
    <source>
        <dbReference type="EMBL" id="KAG0553420.1"/>
    </source>
</evidence>
<feature type="region of interest" description="Disordered" evidence="1">
    <location>
        <begin position="182"/>
        <end position="283"/>
    </location>
</feature>
<sequence>MATQVASQLHCDVHKEDELSPLPTERCFPPKLSQPLENSVVPPSRISNSQNLSGIIQTHLPRYTCTPLHKPPNTCDSKLESKVILCRSCSPPHDRMELPPRFKIVSPPLASTLNCPNSNITSLSCCPSTPSSNASLNCFPNLTPRSNSPNSKSTPSSIEPSLKFAPPTANCLQFLQPHPSQVIPSNKNCSQGSQPKKEKTIAKTPSSSEIPKQFVRPCSKTHSSQNQSPPKPMIAKPPPRNSSKPLQTTLPPSCRPQTPPSSSCKTAKPSDLPHPFPCTRKSPPIPQINKQLPQPIASTSKSYSCDHTKEIQEHQNKLNLENKTPSMPSCFNFSVPKTLSTCPECLTFCVGNVASHSQTIKATPQMQSLRPCKQLKTSTSQKSTSPCQSPKSACQSPKSPSKSSCQSPKSPD</sequence>
<evidence type="ECO:0000256" key="1">
    <source>
        <dbReference type="SAM" id="MobiDB-lite"/>
    </source>
</evidence>
<feature type="compositionally biased region" description="Polar residues" evidence="1">
    <location>
        <begin position="241"/>
        <end position="251"/>
    </location>
</feature>
<proteinExistence type="predicted"/>
<protein>
    <submittedName>
        <fullName evidence="2">Uncharacterized protein</fullName>
    </submittedName>
</protein>
<reference evidence="2" key="1">
    <citation type="submission" date="2020-06" db="EMBL/GenBank/DDBJ databases">
        <title>WGS assembly of Ceratodon purpureus strain R40.</title>
        <authorList>
            <person name="Carey S.B."/>
            <person name="Jenkins J."/>
            <person name="Shu S."/>
            <person name="Lovell J.T."/>
            <person name="Sreedasyam A."/>
            <person name="Maumus F."/>
            <person name="Tiley G.P."/>
            <person name="Fernandez-Pozo N."/>
            <person name="Barry K."/>
            <person name="Chen C."/>
            <person name="Wang M."/>
            <person name="Lipzen A."/>
            <person name="Daum C."/>
            <person name="Saski C.A."/>
            <person name="Payton A.C."/>
            <person name="Mcbreen J.C."/>
            <person name="Conrad R.E."/>
            <person name="Kollar L.M."/>
            <person name="Olsson S."/>
            <person name="Huttunen S."/>
            <person name="Landis J.B."/>
            <person name="Wickett N.J."/>
            <person name="Johnson M.G."/>
            <person name="Rensing S.A."/>
            <person name="Grimwood J."/>
            <person name="Schmutz J."/>
            <person name="Mcdaniel S.F."/>
        </authorList>
    </citation>
    <scope>NUCLEOTIDE SEQUENCE</scope>
    <source>
        <strain evidence="2">R40</strain>
    </source>
</reference>
<gene>
    <name evidence="2" type="ORF">KC19_12G010100</name>
</gene>
<dbReference type="AlphaFoldDB" id="A0A8T0G2T1"/>
<name>A0A8T0G2T1_CERPU</name>
<dbReference type="EMBL" id="CM026433">
    <property type="protein sequence ID" value="KAG0553420.1"/>
    <property type="molecule type" value="Genomic_DNA"/>
</dbReference>
<organism evidence="2 3">
    <name type="scientific">Ceratodon purpureus</name>
    <name type="common">Fire moss</name>
    <name type="synonym">Dicranum purpureum</name>
    <dbReference type="NCBI Taxonomy" id="3225"/>
    <lineage>
        <taxon>Eukaryota</taxon>
        <taxon>Viridiplantae</taxon>
        <taxon>Streptophyta</taxon>
        <taxon>Embryophyta</taxon>
        <taxon>Bryophyta</taxon>
        <taxon>Bryophytina</taxon>
        <taxon>Bryopsida</taxon>
        <taxon>Dicranidae</taxon>
        <taxon>Pseudoditrichales</taxon>
        <taxon>Ditrichaceae</taxon>
        <taxon>Ceratodon</taxon>
    </lineage>
</organism>
<accession>A0A8T0G2T1</accession>
<feature type="region of interest" description="Disordered" evidence="1">
    <location>
        <begin position="371"/>
        <end position="412"/>
    </location>
</feature>
<feature type="compositionally biased region" description="Low complexity" evidence="1">
    <location>
        <begin position="372"/>
        <end position="412"/>
    </location>
</feature>
<comment type="caution">
    <text evidence="2">The sequence shown here is derived from an EMBL/GenBank/DDBJ whole genome shotgun (WGS) entry which is preliminary data.</text>
</comment>
<dbReference type="Proteomes" id="UP000822688">
    <property type="component" value="Chromosome 12"/>
</dbReference>
<feature type="compositionally biased region" description="Pro residues" evidence="1">
    <location>
        <begin position="229"/>
        <end position="240"/>
    </location>
</feature>
<keyword evidence="3" id="KW-1185">Reference proteome</keyword>